<accession>A0A0E9V9G7</accession>
<evidence type="ECO:0000313" key="1">
    <source>
        <dbReference type="EMBL" id="JAH74671.1"/>
    </source>
</evidence>
<dbReference type="AlphaFoldDB" id="A0A0E9V9G7"/>
<protein>
    <submittedName>
        <fullName evidence="1">Uncharacterized protein</fullName>
    </submittedName>
</protein>
<name>A0A0E9V9G7_ANGAN</name>
<reference evidence="1" key="1">
    <citation type="submission" date="2014-11" db="EMBL/GenBank/DDBJ databases">
        <authorList>
            <person name="Amaro Gonzalez C."/>
        </authorList>
    </citation>
    <scope>NUCLEOTIDE SEQUENCE</scope>
</reference>
<sequence>MDALVCAFIPSYILVPKLLGRSMNRSVFKYHTGSNFRLHYRIRG</sequence>
<reference evidence="1" key="2">
    <citation type="journal article" date="2015" name="Fish Shellfish Immunol.">
        <title>Early steps in the European eel (Anguilla anguilla)-Vibrio vulnificus interaction in the gills: Role of the RtxA13 toxin.</title>
        <authorList>
            <person name="Callol A."/>
            <person name="Pajuelo D."/>
            <person name="Ebbesson L."/>
            <person name="Teles M."/>
            <person name="MacKenzie S."/>
            <person name="Amaro C."/>
        </authorList>
    </citation>
    <scope>NUCLEOTIDE SEQUENCE</scope>
</reference>
<organism evidence="1">
    <name type="scientific">Anguilla anguilla</name>
    <name type="common">European freshwater eel</name>
    <name type="synonym">Muraena anguilla</name>
    <dbReference type="NCBI Taxonomy" id="7936"/>
    <lineage>
        <taxon>Eukaryota</taxon>
        <taxon>Metazoa</taxon>
        <taxon>Chordata</taxon>
        <taxon>Craniata</taxon>
        <taxon>Vertebrata</taxon>
        <taxon>Euteleostomi</taxon>
        <taxon>Actinopterygii</taxon>
        <taxon>Neopterygii</taxon>
        <taxon>Teleostei</taxon>
        <taxon>Anguilliformes</taxon>
        <taxon>Anguillidae</taxon>
        <taxon>Anguilla</taxon>
    </lineage>
</organism>
<proteinExistence type="predicted"/>
<dbReference type="EMBL" id="GBXM01033906">
    <property type="protein sequence ID" value="JAH74671.1"/>
    <property type="molecule type" value="Transcribed_RNA"/>
</dbReference>